<evidence type="ECO:0000256" key="7">
    <source>
        <dbReference type="ARBA" id="ARBA00023136"/>
    </source>
</evidence>
<evidence type="ECO:0000256" key="2">
    <source>
        <dbReference type="ARBA" id="ARBA00008038"/>
    </source>
</evidence>
<gene>
    <name evidence="10" type="ORF">JOC49_000100</name>
</gene>
<dbReference type="InterPro" id="IPR002898">
    <property type="entry name" value="MotA_ExbB_proton_chnl"/>
</dbReference>
<evidence type="ECO:0000256" key="5">
    <source>
        <dbReference type="ARBA" id="ARBA00022692"/>
    </source>
</evidence>
<dbReference type="EMBL" id="JAFBDT010000001">
    <property type="protein sequence ID" value="MBM7560591.1"/>
    <property type="molecule type" value="Genomic_DNA"/>
</dbReference>
<dbReference type="PANTHER" id="PTHR30433">
    <property type="entry name" value="CHEMOTAXIS PROTEIN MOTA"/>
    <property type="match status" value="1"/>
</dbReference>
<organism evidence="10 11">
    <name type="scientific">Fusibacter tunisiensis</name>
    <dbReference type="NCBI Taxonomy" id="1008308"/>
    <lineage>
        <taxon>Bacteria</taxon>
        <taxon>Bacillati</taxon>
        <taxon>Bacillota</taxon>
        <taxon>Clostridia</taxon>
        <taxon>Eubacteriales</taxon>
        <taxon>Eubacteriales Family XII. Incertae Sedis</taxon>
        <taxon>Fusibacter</taxon>
    </lineage>
</organism>
<feature type="transmembrane region" description="Helical" evidence="8">
    <location>
        <begin position="180"/>
        <end position="200"/>
    </location>
</feature>
<protein>
    <submittedName>
        <fullName evidence="10">Chemotaxis protein MotA</fullName>
    </submittedName>
</protein>
<dbReference type="PROSITE" id="PS01307">
    <property type="entry name" value="MOTA"/>
    <property type="match status" value="1"/>
</dbReference>
<dbReference type="InterPro" id="IPR000540">
    <property type="entry name" value="Flag_MotA_CS"/>
</dbReference>
<accession>A0ABS2MMG6</accession>
<proteinExistence type="inferred from homology"/>
<feature type="domain" description="MotA/TolQ/ExbB proton channel" evidence="9">
    <location>
        <begin position="100"/>
        <end position="216"/>
    </location>
</feature>
<dbReference type="Pfam" id="PF01618">
    <property type="entry name" value="MotA_ExbB"/>
    <property type="match status" value="1"/>
</dbReference>
<evidence type="ECO:0000313" key="11">
    <source>
        <dbReference type="Proteomes" id="UP000767854"/>
    </source>
</evidence>
<keyword evidence="4" id="KW-1003">Cell membrane</keyword>
<comment type="caution">
    <text evidence="10">The sequence shown here is derived from an EMBL/GenBank/DDBJ whole genome shotgun (WGS) entry which is preliminary data.</text>
</comment>
<evidence type="ECO:0000256" key="1">
    <source>
        <dbReference type="ARBA" id="ARBA00004651"/>
    </source>
</evidence>
<keyword evidence="11" id="KW-1185">Reference proteome</keyword>
<evidence type="ECO:0000259" key="9">
    <source>
        <dbReference type="Pfam" id="PF01618"/>
    </source>
</evidence>
<dbReference type="Proteomes" id="UP000767854">
    <property type="component" value="Unassembled WGS sequence"/>
</dbReference>
<comment type="similarity">
    <text evidence="2">Belongs to the MotA family.</text>
</comment>
<dbReference type="RefSeq" id="WP_204661116.1">
    <property type="nucleotide sequence ID" value="NZ_JAFBDT010000001.1"/>
</dbReference>
<keyword evidence="5 8" id="KW-0812">Transmembrane</keyword>
<evidence type="ECO:0000313" key="10">
    <source>
        <dbReference type="EMBL" id="MBM7560591.1"/>
    </source>
</evidence>
<feature type="transmembrane region" description="Helical" evidence="8">
    <location>
        <begin position="29"/>
        <end position="50"/>
    </location>
</feature>
<name>A0ABS2MMG6_9FIRM</name>
<keyword evidence="6 8" id="KW-1133">Transmembrane helix</keyword>
<evidence type="ECO:0000256" key="8">
    <source>
        <dbReference type="SAM" id="Phobius"/>
    </source>
</evidence>
<dbReference type="PANTHER" id="PTHR30433:SF2">
    <property type="entry name" value="MOTILITY PROTEIN A"/>
    <property type="match status" value="1"/>
</dbReference>
<sequence length="262" mass="28094">MDITTIIGIVLGLALVAWGILTNSDLGSYIDPASLIIVLGGTIAGYLVAFPLKEVLNIGKVIGKTVKNSEFNIDQIIGKIIELANVARREGLLALEEAVSEINDEFLQKGVMLIVDGTDPELVKNIMETEIENLSDRHSKSKSMLEMMGTLAPAFGMVGTLIGLVAMLQNLSDPSSIGPSMAVALLTTFYGSLFANLIFIPMAAKLGLKSNEEVLIRNVMIEGLLSIQAGENPRIIEEKLKVFLPPSVRKTVGTQEAKSENG</sequence>
<comment type="subcellular location">
    <subcellularLocation>
        <location evidence="1">Cell membrane</location>
        <topology evidence="1">Multi-pass membrane protein</topology>
    </subcellularLocation>
</comment>
<evidence type="ECO:0000256" key="6">
    <source>
        <dbReference type="ARBA" id="ARBA00022989"/>
    </source>
</evidence>
<dbReference type="InterPro" id="IPR047055">
    <property type="entry name" value="MotA-like"/>
</dbReference>
<keyword evidence="7 8" id="KW-0472">Membrane</keyword>
<evidence type="ECO:0000256" key="3">
    <source>
        <dbReference type="ARBA" id="ARBA00022448"/>
    </source>
</evidence>
<feature type="transmembrane region" description="Helical" evidence="8">
    <location>
        <begin position="147"/>
        <end position="168"/>
    </location>
</feature>
<evidence type="ECO:0000256" key="4">
    <source>
        <dbReference type="ARBA" id="ARBA00022475"/>
    </source>
</evidence>
<keyword evidence="3" id="KW-0813">Transport</keyword>
<reference evidence="10 11" key="1">
    <citation type="submission" date="2021-01" db="EMBL/GenBank/DDBJ databases">
        <title>Genomic Encyclopedia of Type Strains, Phase IV (KMG-IV): sequencing the most valuable type-strain genomes for metagenomic binning, comparative biology and taxonomic classification.</title>
        <authorList>
            <person name="Goeker M."/>
        </authorList>
    </citation>
    <scope>NUCLEOTIDE SEQUENCE [LARGE SCALE GENOMIC DNA]</scope>
    <source>
        <strain evidence="10 11">DSM 24436</strain>
    </source>
</reference>